<dbReference type="GO" id="GO:0046872">
    <property type="term" value="F:metal ion binding"/>
    <property type="evidence" value="ECO:0007669"/>
    <property type="project" value="UniProtKB-KW"/>
</dbReference>
<keyword evidence="4" id="KW-0479">Metal-binding</keyword>
<dbReference type="Gene3D" id="3.30.70.360">
    <property type="match status" value="1"/>
</dbReference>
<evidence type="ECO:0000313" key="7">
    <source>
        <dbReference type="Proteomes" id="UP001202328"/>
    </source>
</evidence>
<protein>
    <recommendedName>
        <fullName evidence="8">Peptidase M20 dimerisation domain-containing protein</fullName>
    </recommendedName>
</protein>
<keyword evidence="7" id="KW-1185">Reference proteome</keyword>
<dbReference type="AlphaFoldDB" id="A0AAD4SE02"/>
<sequence length="436" mass="47987">MGYRGGNRLIHVVVFLSILLFISSYSLLTDYYNESYSTELMKLAKEDKDWLTSIRREIHEYPELGFQEFKTSAVIRRELDKLGVSYEYPFAKTGVVAQIGSGSSPIVALRADMDAIPLQELVEWEHKSKVDGVMHGCGHDVHVTMLLVAAKLLNQRKHLLKGTVRLLFQPAEEGSAGAAQMIKDGALGDAQAIFGIHVEYRYPTGSMVAVAGPALAAVNVFQVIFEAKGTNFVERVDPVLAASFAILALQQLISRETDPLFSQVLSVTYVRSVATVESEPGSVEFGGSLRSLTTNGLHQLQQRMKEVIEGVAAIHRCKVSINMNVEGHPPYPAVINDKALHRHVENVGKLLLGSENVKPGIQVMAGEDFAFYQEVIPGVMFMVGIRNEDLGAVYSVHNPRFFVDEDVLPIGAALHTAIAELYLAEHQDNAEKDLKT</sequence>
<comment type="cofactor">
    <cofactor evidence="4">
        <name>Mn(2+)</name>
        <dbReference type="ChEBI" id="CHEBI:29035"/>
    </cofactor>
    <text evidence="4">The Mn(2+) ion enhances activity.</text>
</comment>
<dbReference type="Gene3D" id="3.40.630.10">
    <property type="entry name" value="Zn peptidases"/>
    <property type="match status" value="1"/>
</dbReference>
<gene>
    <name evidence="6" type="ORF">MKW98_032006</name>
</gene>
<dbReference type="InterPro" id="IPR002933">
    <property type="entry name" value="Peptidase_M20"/>
</dbReference>
<feature type="binding site" evidence="4">
    <location>
        <position position="137"/>
    </location>
    <ligand>
        <name>Mn(2+)</name>
        <dbReference type="ChEBI" id="CHEBI:29035"/>
        <label>2</label>
    </ligand>
</feature>
<keyword evidence="2" id="KW-0732">Signal</keyword>
<evidence type="ECO:0000256" key="5">
    <source>
        <dbReference type="SAM" id="Phobius"/>
    </source>
</evidence>
<dbReference type="CDD" id="cd08017">
    <property type="entry name" value="M20_IAA_Hyd"/>
    <property type="match status" value="1"/>
</dbReference>
<evidence type="ECO:0000256" key="3">
    <source>
        <dbReference type="ARBA" id="ARBA00022801"/>
    </source>
</evidence>
<keyword evidence="5" id="KW-0472">Membrane</keyword>
<dbReference type="InterPro" id="IPR036264">
    <property type="entry name" value="Bact_exopeptidase_dim_dom"/>
</dbReference>
<feature type="binding site" evidence="4">
    <location>
        <position position="397"/>
    </location>
    <ligand>
        <name>Mn(2+)</name>
        <dbReference type="ChEBI" id="CHEBI:29035"/>
        <label>1</label>
    </ligand>
</feature>
<evidence type="ECO:0000256" key="1">
    <source>
        <dbReference type="ARBA" id="ARBA00006153"/>
    </source>
</evidence>
<dbReference type="SUPFAM" id="SSF53187">
    <property type="entry name" value="Zn-dependent exopeptidases"/>
    <property type="match status" value="1"/>
</dbReference>
<evidence type="ECO:0000256" key="2">
    <source>
        <dbReference type="ARBA" id="ARBA00022729"/>
    </source>
</evidence>
<keyword evidence="5" id="KW-1133">Transmembrane helix</keyword>
<dbReference type="Proteomes" id="UP001202328">
    <property type="component" value="Unassembled WGS sequence"/>
</dbReference>
<comment type="similarity">
    <text evidence="1">Belongs to the peptidase M20 family.</text>
</comment>
<evidence type="ECO:0000313" key="6">
    <source>
        <dbReference type="EMBL" id="KAI3903352.1"/>
    </source>
</evidence>
<dbReference type="EMBL" id="JAJJMB010011222">
    <property type="protein sequence ID" value="KAI3903352.1"/>
    <property type="molecule type" value="Genomic_DNA"/>
</dbReference>
<evidence type="ECO:0000256" key="4">
    <source>
        <dbReference type="PIRSR" id="PIRSR005962-1"/>
    </source>
</evidence>
<dbReference type="InterPro" id="IPR044757">
    <property type="entry name" value="ILR1-like_Hyd"/>
</dbReference>
<dbReference type="SUPFAM" id="SSF55031">
    <property type="entry name" value="Bacterial exopeptidase dimerisation domain"/>
    <property type="match status" value="1"/>
</dbReference>
<dbReference type="GO" id="GO:0016787">
    <property type="term" value="F:hydrolase activity"/>
    <property type="evidence" value="ECO:0007669"/>
    <property type="project" value="UniProtKB-KW"/>
</dbReference>
<accession>A0AAD4SE02</accession>
<keyword evidence="3" id="KW-0378">Hydrolase</keyword>
<dbReference type="FunFam" id="3.30.70.360:FF:000001">
    <property type="entry name" value="N-acetyldiaminopimelate deacetylase"/>
    <property type="match status" value="1"/>
</dbReference>
<reference evidence="6" key="1">
    <citation type="submission" date="2022-04" db="EMBL/GenBank/DDBJ databases">
        <title>A functionally conserved STORR gene fusion in Papaver species that diverged 16.8 million years ago.</title>
        <authorList>
            <person name="Catania T."/>
        </authorList>
    </citation>
    <scope>NUCLEOTIDE SEQUENCE</scope>
    <source>
        <strain evidence="6">S-188037</strain>
    </source>
</reference>
<comment type="caution">
    <text evidence="6">The sequence shown here is derived from an EMBL/GenBank/DDBJ whole genome shotgun (WGS) entry which is preliminary data.</text>
</comment>
<name>A0AAD4SE02_9MAGN</name>
<proteinExistence type="inferred from homology"/>
<evidence type="ECO:0008006" key="8">
    <source>
        <dbReference type="Google" id="ProtNLM"/>
    </source>
</evidence>
<feature type="binding site" evidence="4">
    <location>
        <position position="173"/>
    </location>
    <ligand>
        <name>Mn(2+)</name>
        <dbReference type="ChEBI" id="CHEBI:29035"/>
        <label>1</label>
    </ligand>
</feature>
<dbReference type="GO" id="GO:0009850">
    <property type="term" value="P:auxin metabolic process"/>
    <property type="evidence" value="ECO:0007669"/>
    <property type="project" value="InterPro"/>
</dbReference>
<keyword evidence="5" id="KW-0812">Transmembrane</keyword>
<feature type="binding site" evidence="4">
    <location>
        <position position="139"/>
    </location>
    <ligand>
        <name>Mn(2+)</name>
        <dbReference type="ChEBI" id="CHEBI:29035"/>
        <label>2</label>
    </ligand>
</feature>
<dbReference type="NCBIfam" id="TIGR01891">
    <property type="entry name" value="amidohydrolases"/>
    <property type="match status" value="1"/>
</dbReference>
<dbReference type="Pfam" id="PF01546">
    <property type="entry name" value="Peptidase_M20"/>
    <property type="match status" value="1"/>
</dbReference>
<dbReference type="PANTHER" id="PTHR11014:SF140">
    <property type="entry name" value="IAA-AMINO ACID HYDROLASE ILR1-LIKE 3"/>
    <property type="match status" value="1"/>
</dbReference>
<dbReference type="InterPro" id="IPR017439">
    <property type="entry name" value="Amidohydrolase"/>
</dbReference>
<feature type="transmembrane region" description="Helical" evidence="5">
    <location>
        <begin position="9"/>
        <end position="28"/>
    </location>
</feature>
<dbReference type="PANTHER" id="PTHR11014">
    <property type="entry name" value="PEPTIDASE M20 FAMILY MEMBER"/>
    <property type="match status" value="1"/>
</dbReference>
<keyword evidence="4" id="KW-0464">Manganese</keyword>
<organism evidence="6 7">
    <name type="scientific">Papaver atlanticum</name>
    <dbReference type="NCBI Taxonomy" id="357466"/>
    <lineage>
        <taxon>Eukaryota</taxon>
        <taxon>Viridiplantae</taxon>
        <taxon>Streptophyta</taxon>
        <taxon>Embryophyta</taxon>
        <taxon>Tracheophyta</taxon>
        <taxon>Spermatophyta</taxon>
        <taxon>Magnoliopsida</taxon>
        <taxon>Ranunculales</taxon>
        <taxon>Papaveraceae</taxon>
        <taxon>Papaveroideae</taxon>
        <taxon>Papaver</taxon>
    </lineage>
</organism>
<dbReference type="PIRSF" id="PIRSF005962">
    <property type="entry name" value="Pept_M20D_amidohydro"/>
    <property type="match status" value="1"/>
</dbReference>
<feature type="binding site" evidence="4">
    <location>
        <position position="197"/>
    </location>
    <ligand>
        <name>Mn(2+)</name>
        <dbReference type="ChEBI" id="CHEBI:29035"/>
        <label>2</label>
    </ligand>
</feature>